<sequence length="100" mass="11396">MCLLNRLILILIFCAALPCAAHCESEPLLNDEMGRVALAQPCEAVLSIQVTTRKRWQLNIGLLNSYRADARLPHGMRVEKNDRVRQLIDVTPVLQIEKRF</sequence>
<dbReference type="STRING" id="1117647.M5M_10095"/>
<dbReference type="RefSeq" id="WP_015047364.1">
    <property type="nucleotide sequence ID" value="NC_018868.3"/>
</dbReference>
<protein>
    <submittedName>
        <fullName evidence="2">Uncharacterized protein</fullName>
    </submittedName>
</protein>
<feature type="chain" id="PRO_5003879957" evidence="1">
    <location>
        <begin position="22"/>
        <end position="100"/>
    </location>
</feature>
<evidence type="ECO:0000313" key="3">
    <source>
        <dbReference type="Proteomes" id="UP000000466"/>
    </source>
</evidence>
<feature type="signal peptide" evidence="1">
    <location>
        <begin position="1"/>
        <end position="21"/>
    </location>
</feature>
<keyword evidence="1" id="KW-0732">Signal</keyword>
<accession>K4KLW6</accession>
<reference evidence="2 3" key="1">
    <citation type="journal article" date="2013" name="Genome Announc.">
        <title>Complete genome sequence of Simiduia agarivorans SA1(T), a marine bacterium able to degrade a variety of polysaccharides.</title>
        <authorList>
            <person name="Lin S.Y."/>
            <person name="Shieh W.Y."/>
            <person name="Chen J.S."/>
            <person name="Tang S.L."/>
        </authorList>
    </citation>
    <scope>NUCLEOTIDE SEQUENCE [LARGE SCALE GENOMIC DNA]</scope>
    <source>
        <strain evidence="3">DSM 21679 / JCM 13881 / BCRC 17597 / SA1</strain>
    </source>
</reference>
<evidence type="ECO:0000256" key="1">
    <source>
        <dbReference type="SAM" id="SignalP"/>
    </source>
</evidence>
<dbReference type="HOGENOM" id="CLU_2304127_0_0_6"/>
<keyword evidence="3" id="KW-1185">Reference proteome</keyword>
<organism evidence="2 3">
    <name type="scientific">Simiduia agarivorans (strain DSM 21679 / JCM 13881 / BCRC 17597 / SA1)</name>
    <dbReference type="NCBI Taxonomy" id="1117647"/>
    <lineage>
        <taxon>Bacteria</taxon>
        <taxon>Pseudomonadati</taxon>
        <taxon>Pseudomonadota</taxon>
        <taxon>Gammaproteobacteria</taxon>
        <taxon>Cellvibrionales</taxon>
        <taxon>Cellvibrionaceae</taxon>
        <taxon>Simiduia</taxon>
    </lineage>
</organism>
<dbReference type="AlphaFoldDB" id="K4KLW6"/>
<dbReference type="EMBL" id="CP003746">
    <property type="protein sequence ID" value="AFU99200.1"/>
    <property type="molecule type" value="Genomic_DNA"/>
</dbReference>
<dbReference type="Proteomes" id="UP000000466">
    <property type="component" value="Chromosome"/>
</dbReference>
<gene>
    <name evidence="2" type="ordered locus">M5M_10095</name>
</gene>
<name>K4KLW6_SIMAS</name>
<evidence type="ECO:0000313" key="2">
    <source>
        <dbReference type="EMBL" id="AFU99200.1"/>
    </source>
</evidence>
<proteinExistence type="predicted"/>
<dbReference type="KEGG" id="saga:M5M_10095"/>